<keyword evidence="2" id="KW-1185">Reference proteome</keyword>
<dbReference type="Proteomes" id="UP000323000">
    <property type="component" value="Chromosome 12"/>
</dbReference>
<dbReference type="EMBL" id="VAHF01000012">
    <property type="protein sequence ID" value="TXG49429.1"/>
    <property type="molecule type" value="Genomic_DNA"/>
</dbReference>
<accession>A0A5C7GY30</accession>
<sequence>MLNDIDNVAESSILVKTNHMAELGAFYQPSLSLRNYKSNFNGFGGDETFVGLYPYGDLRGLISTSETNIPIMLPPPPLLSHVGDSSNETNFPIRPRPYHGGYSGLQGILQNAITIAHPSLHFNDNNNGSDSSQGL</sequence>
<dbReference type="AlphaFoldDB" id="A0A5C7GY30"/>
<comment type="caution">
    <text evidence="1">The sequence shown here is derived from an EMBL/GenBank/DDBJ whole genome shotgun (WGS) entry which is preliminary data.</text>
</comment>
<evidence type="ECO:0000313" key="1">
    <source>
        <dbReference type="EMBL" id="TXG49429.1"/>
    </source>
</evidence>
<proteinExistence type="predicted"/>
<name>A0A5C7GY30_9ROSI</name>
<evidence type="ECO:0000313" key="2">
    <source>
        <dbReference type="Proteomes" id="UP000323000"/>
    </source>
</evidence>
<protein>
    <submittedName>
        <fullName evidence="1">Uncharacterized protein</fullName>
    </submittedName>
</protein>
<reference evidence="2" key="1">
    <citation type="journal article" date="2019" name="Gigascience">
        <title>De novo genome assembly of the endangered Acer yangbiense, a plant species with extremely small populations endemic to Yunnan Province, China.</title>
        <authorList>
            <person name="Yang J."/>
            <person name="Wariss H.M."/>
            <person name="Tao L."/>
            <person name="Zhang R."/>
            <person name="Yun Q."/>
            <person name="Hollingsworth P."/>
            <person name="Dao Z."/>
            <person name="Luo G."/>
            <person name="Guo H."/>
            <person name="Ma Y."/>
            <person name="Sun W."/>
        </authorList>
    </citation>
    <scope>NUCLEOTIDE SEQUENCE [LARGE SCALE GENOMIC DNA]</scope>
    <source>
        <strain evidence="2">cv. Malutang</strain>
    </source>
</reference>
<organism evidence="1 2">
    <name type="scientific">Acer yangbiense</name>
    <dbReference type="NCBI Taxonomy" id="1000413"/>
    <lineage>
        <taxon>Eukaryota</taxon>
        <taxon>Viridiplantae</taxon>
        <taxon>Streptophyta</taxon>
        <taxon>Embryophyta</taxon>
        <taxon>Tracheophyta</taxon>
        <taxon>Spermatophyta</taxon>
        <taxon>Magnoliopsida</taxon>
        <taxon>eudicotyledons</taxon>
        <taxon>Gunneridae</taxon>
        <taxon>Pentapetalae</taxon>
        <taxon>rosids</taxon>
        <taxon>malvids</taxon>
        <taxon>Sapindales</taxon>
        <taxon>Sapindaceae</taxon>
        <taxon>Hippocastanoideae</taxon>
        <taxon>Acereae</taxon>
        <taxon>Acer</taxon>
    </lineage>
</organism>
<gene>
    <name evidence="1" type="ORF">EZV62_025304</name>
</gene>